<feature type="transmembrane region" description="Helical" evidence="8">
    <location>
        <begin position="192"/>
        <end position="210"/>
    </location>
</feature>
<evidence type="ECO:0000256" key="7">
    <source>
        <dbReference type="ARBA" id="ARBA00023136"/>
    </source>
</evidence>
<evidence type="ECO:0000256" key="1">
    <source>
        <dbReference type="ARBA" id="ARBA00004651"/>
    </source>
</evidence>
<evidence type="ECO:0000256" key="8">
    <source>
        <dbReference type="RuleBase" id="RU363032"/>
    </source>
</evidence>
<feature type="transmembrane region" description="Helical" evidence="8">
    <location>
        <begin position="118"/>
        <end position="139"/>
    </location>
</feature>
<dbReference type="PROSITE" id="PS50928">
    <property type="entry name" value="ABC_TM1"/>
    <property type="match status" value="1"/>
</dbReference>
<dbReference type="Pfam" id="PF00528">
    <property type="entry name" value="BPD_transp_1"/>
    <property type="match status" value="1"/>
</dbReference>
<organism evidence="11 12">
    <name type="scientific">Actinacidiphila polyblastidii</name>
    <dbReference type="NCBI Taxonomy" id="3110430"/>
    <lineage>
        <taxon>Bacteria</taxon>
        <taxon>Bacillati</taxon>
        <taxon>Actinomycetota</taxon>
        <taxon>Actinomycetes</taxon>
        <taxon>Kitasatosporales</taxon>
        <taxon>Streptomycetaceae</taxon>
        <taxon>Actinacidiphila</taxon>
    </lineage>
</organism>
<keyword evidence="2 8" id="KW-0813">Transport</keyword>
<dbReference type="InterPro" id="IPR010065">
    <property type="entry name" value="AA_ABC_transptr_permease_3TM"/>
</dbReference>
<evidence type="ECO:0000256" key="2">
    <source>
        <dbReference type="ARBA" id="ARBA00022448"/>
    </source>
</evidence>
<dbReference type="CDD" id="cd06261">
    <property type="entry name" value="TM_PBP2"/>
    <property type="match status" value="1"/>
</dbReference>
<dbReference type="EMBL" id="JAZEWV010000001">
    <property type="protein sequence ID" value="MEE4540551.1"/>
    <property type="molecule type" value="Genomic_DNA"/>
</dbReference>
<evidence type="ECO:0000256" key="6">
    <source>
        <dbReference type="ARBA" id="ARBA00022989"/>
    </source>
</evidence>
<feature type="transmembrane region" description="Helical" evidence="8">
    <location>
        <begin position="151"/>
        <end position="172"/>
    </location>
</feature>
<evidence type="ECO:0000313" key="12">
    <source>
        <dbReference type="Proteomes" id="UP001344658"/>
    </source>
</evidence>
<evidence type="ECO:0000313" key="11">
    <source>
        <dbReference type="EMBL" id="MEE4540551.1"/>
    </source>
</evidence>
<comment type="subcellular location">
    <subcellularLocation>
        <location evidence="1 8">Cell membrane</location>
        <topology evidence="1 8">Multi-pass membrane protein</topology>
    </subcellularLocation>
</comment>
<dbReference type="PANTHER" id="PTHR30614:SF0">
    <property type="entry name" value="L-CYSTINE TRANSPORT SYSTEM PERMEASE PROTEIN TCYL"/>
    <property type="match status" value="1"/>
</dbReference>
<sequence>MSSSEAFARASAAPAPPPPTPRTPGTPASGTPTPEAPAPAPPRHTGGRPAPQDERPGDQELLAARLVPLRHPGQWASALALLVLVAMLVNTLVTNRRFQWGVVGHYFLNASIVHGLELTLWLTAAVMATGYLLGIGVAAMRLRRNPVLRSLSFAFVWLIRSVPPLVQLLFWYELASLYPRLSLGVPFGTEFVSVRTAHLFSGVLAAYVGLSLDVAAFSSEIVRGGLLSVDRGQTEAAQALGLGNARIFRRIVLPQAMPSIVPASGNLLIGMLKATSIVSVIAVQDLLYSSQLVYNQNFLVIPLLLVATLWYVVLTTVLSAGQFFVERHYARGSGRHGPYGPRSFGKLFRGNLPLFGRSRDALGGLS</sequence>
<gene>
    <name evidence="11" type="ORF">V2S66_01035</name>
</gene>
<evidence type="ECO:0000259" key="10">
    <source>
        <dbReference type="PROSITE" id="PS50928"/>
    </source>
</evidence>
<comment type="similarity">
    <text evidence="8">Belongs to the binding-protein-dependent transport system permease family.</text>
</comment>
<evidence type="ECO:0000256" key="9">
    <source>
        <dbReference type="SAM" id="MobiDB-lite"/>
    </source>
</evidence>
<feature type="compositionally biased region" description="Low complexity" evidence="9">
    <location>
        <begin position="1"/>
        <end position="13"/>
    </location>
</feature>
<comment type="caution">
    <text evidence="11">The sequence shown here is derived from an EMBL/GenBank/DDBJ whole genome shotgun (WGS) entry which is preliminary data.</text>
</comment>
<feature type="transmembrane region" description="Helical" evidence="8">
    <location>
        <begin position="75"/>
        <end position="93"/>
    </location>
</feature>
<dbReference type="SUPFAM" id="SSF161098">
    <property type="entry name" value="MetI-like"/>
    <property type="match status" value="1"/>
</dbReference>
<feature type="transmembrane region" description="Helical" evidence="8">
    <location>
        <begin position="267"/>
        <end position="287"/>
    </location>
</feature>
<reference evidence="11 12" key="1">
    <citation type="submission" date="2023-12" db="EMBL/GenBank/DDBJ databases">
        <title>Streptomyces sp. V4-01.</title>
        <authorList>
            <person name="Somphong A."/>
            <person name="Phongsopitanun W."/>
        </authorList>
    </citation>
    <scope>NUCLEOTIDE SEQUENCE [LARGE SCALE GENOMIC DNA]</scope>
    <source>
        <strain evidence="11 12">V4-01</strain>
    </source>
</reference>
<evidence type="ECO:0000256" key="3">
    <source>
        <dbReference type="ARBA" id="ARBA00022475"/>
    </source>
</evidence>
<keyword evidence="4 8" id="KW-0812">Transmembrane</keyword>
<dbReference type="NCBIfam" id="TIGR01726">
    <property type="entry name" value="HEQRo_perm_3TM"/>
    <property type="match status" value="1"/>
</dbReference>
<feature type="transmembrane region" description="Helical" evidence="8">
    <location>
        <begin position="299"/>
        <end position="325"/>
    </location>
</feature>
<keyword evidence="3" id="KW-1003">Cell membrane</keyword>
<dbReference type="InterPro" id="IPR035906">
    <property type="entry name" value="MetI-like_sf"/>
</dbReference>
<dbReference type="Proteomes" id="UP001344658">
    <property type="component" value="Unassembled WGS sequence"/>
</dbReference>
<dbReference type="InterPro" id="IPR000515">
    <property type="entry name" value="MetI-like"/>
</dbReference>
<evidence type="ECO:0000256" key="4">
    <source>
        <dbReference type="ARBA" id="ARBA00022692"/>
    </source>
</evidence>
<dbReference type="InterPro" id="IPR043429">
    <property type="entry name" value="ArtM/GltK/GlnP/TcyL/YhdX-like"/>
</dbReference>
<dbReference type="Gene3D" id="1.10.3720.10">
    <property type="entry name" value="MetI-like"/>
    <property type="match status" value="1"/>
</dbReference>
<feature type="domain" description="ABC transmembrane type-1" evidence="10">
    <location>
        <begin position="116"/>
        <end position="322"/>
    </location>
</feature>
<name>A0ABU7P452_9ACTN</name>
<keyword evidence="5" id="KW-0029">Amino-acid transport</keyword>
<evidence type="ECO:0000256" key="5">
    <source>
        <dbReference type="ARBA" id="ARBA00022970"/>
    </source>
</evidence>
<keyword evidence="7 8" id="KW-0472">Membrane</keyword>
<accession>A0ABU7P452</accession>
<keyword evidence="12" id="KW-1185">Reference proteome</keyword>
<dbReference type="PANTHER" id="PTHR30614">
    <property type="entry name" value="MEMBRANE COMPONENT OF AMINO ACID ABC TRANSPORTER"/>
    <property type="match status" value="1"/>
</dbReference>
<proteinExistence type="inferred from homology"/>
<protein>
    <submittedName>
        <fullName evidence="11">Amino acid ABC transporter permease</fullName>
    </submittedName>
</protein>
<feature type="region of interest" description="Disordered" evidence="9">
    <location>
        <begin position="1"/>
        <end position="56"/>
    </location>
</feature>
<feature type="compositionally biased region" description="Pro residues" evidence="9">
    <location>
        <begin position="14"/>
        <end position="24"/>
    </location>
</feature>
<keyword evidence="6 8" id="KW-1133">Transmembrane helix</keyword>